<evidence type="ECO:0008006" key="4">
    <source>
        <dbReference type="Google" id="ProtNLM"/>
    </source>
</evidence>
<dbReference type="GO" id="GO:0003677">
    <property type="term" value="F:DNA binding"/>
    <property type="evidence" value="ECO:0007669"/>
    <property type="project" value="InterPro"/>
</dbReference>
<dbReference type="Pfam" id="PF15943">
    <property type="entry name" value="YdaS_toxin"/>
    <property type="match status" value="1"/>
</dbReference>
<gene>
    <name evidence="2" type="ORF">BZM27_05845</name>
</gene>
<evidence type="ECO:0000313" key="3">
    <source>
        <dbReference type="Proteomes" id="UP000294200"/>
    </source>
</evidence>
<evidence type="ECO:0000256" key="1">
    <source>
        <dbReference type="SAM" id="MobiDB-lite"/>
    </source>
</evidence>
<dbReference type="AlphaFoldDB" id="A0A4R0XJ02"/>
<sequence>MDTFRTYFKGLTKAERDALAKQVGTTAAYLWQIAYKQRRCNESMAIEIEKASQRAVTVEDLRPDVDWAYVRNSAQSIADSEIVDRAQASDDAQPPVGRGSAARHKKSSQ</sequence>
<keyword evidence="3" id="KW-1185">Reference proteome</keyword>
<dbReference type="InterPro" id="IPR031856">
    <property type="entry name" value="YdaS_toxin-like"/>
</dbReference>
<comment type="caution">
    <text evidence="2">The sequence shown here is derived from an EMBL/GenBank/DDBJ whole genome shotgun (WGS) entry which is preliminary data.</text>
</comment>
<organism evidence="2 3">
    <name type="scientific">Paraburkholderia steynii</name>
    <dbReference type="NCBI Taxonomy" id="1245441"/>
    <lineage>
        <taxon>Bacteria</taxon>
        <taxon>Pseudomonadati</taxon>
        <taxon>Pseudomonadota</taxon>
        <taxon>Betaproteobacteria</taxon>
        <taxon>Burkholderiales</taxon>
        <taxon>Burkholderiaceae</taxon>
        <taxon>Paraburkholderia</taxon>
    </lineage>
</organism>
<dbReference type="EMBL" id="MWML01000013">
    <property type="protein sequence ID" value="TCG09322.1"/>
    <property type="molecule type" value="Genomic_DNA"/>
</dbReference>
<name>A0A4R0XJ02_9BURK</name>
<evidence type="ECO:0000313" key="2">
    <source>
        <dbReference type="EMBL" id="TCG09322.1"/>
    </source>
</evidence>
<accession>A0A4R0XJ02</accession>
<proteinExistence type="predicted"/>
<reference evidence="2 3" key="1">
    <citation type="submission" date="2017-02" db="EMBL/GenBank/DDBJ databases">
        <title>Paraburkholderia sophoroidis sp. nov. and Paraburkholderia steynii sp. nov. rhizobial symbionts of the fynbos legume Hypocalyptus sophoroides.</title>
        <authorList>
            <person name="Steenkamp E.T."/>
            <person name="Beukes C.W."/>
            <person name="Van Zyl E."/>
            <person name="Avontuur J."/>
            <person name="Chan W.Y."/>
            <person name="Hassen A."/>
            <person name="Palmer M."/>
            <person name="Mthombeni L."/>
            <person name="Phalane F."/>
            <person name="Sereme K."/>
            <person name="Venter S.N."/>
        </authorList>
    </citation>
    <scope>NUCLEOTIDE SEQUENCE [LARGE SCALE GENOMIC DNA]</scope>
    <source>
        <strain evidence="2 3">HC1.1ba</strain>
    </source>
</reference>
<dbReference type="Gene3D" id="1.10.260.40">
    <property type="entry name" value="lambda repressor-like DNA-binding domains"/>
    <property type="match status" value="1"/>
</dbReference>
<dbReference type="Proteomes" id="UP000294200">
    <property type="component" value="Unassembled WGS sequence"/>
</dbReference>
<feature type="region of interest" description="Disordered" evidence="1">
    <location>
        <begin position="80"/>
        <end position="109"/>
    </location>
</feature>
<dbReference type="InterPro" id="IPR010982">
    <property type="entry name" value="Lambda_DNA-bd_dom_sf"/>
</dbReference>
<protein>
    <recommendedName>
        <fullName evidence="4">Cro/Cl family transcriptional regulator</fullName>
    </recommendedName>
</protein>